<dbReference type="RefSeq" id="WP_074264894.1">
    <property type="nucleotide sequence ID" value="NZ_FSRM01000001.1"/>
</dbReference>
<dbReference type="Proteomes" id="UP000184693">
    <property type="component" value="Unassembled WGS sequence"/>
</dbReference>
<dbReference type="AlphaFoldDB" id="A0A1N6H2M3"/>
<accession>A0A1N6H2M3</accession>
<dbReference type="EMBL" id="FSRM01000001">
    <property type="protein sequence ID" value="SIO14009.1"/>
    <property type="molecule type" value="Genomic_DNA"/>
</dbReference>
<proteinExistence type="predicted"/>
<sequence length="90" mass="9904">MAERVSGPYRGYFISAAARLVVTYEAAEANAPDAIYVGSVSLSQRGPDDSHRIETLLDLGGEHRFATEAEALEHVEQSARAYIDRLIEHD</sequence>
<dbReference type="OrthoDB" id="8912205at2"/>
<protein>
    <submittedName>
        <fullName evidence="1">Uncharacterized protein</fullName>
    </submittedName>
</protein>
<evidence type="ECO:0000313" key="1">
    <source>
        <dbReference type="EMBL" id="SIO14009.1"/>
    </source>
</evidence>
<name>A0A1N6H2M3_9BURK</name>
<evidence type="ECO:0000313" key="2">
    <source>
        <dbReference type="Proteomes" id="UP000184693"/>
    </source>
</evidence>
<gene>
    <name evidence="1" type="ORF">SAMN05444168_2929</name>
</gene>
<organism evidence="1 2">
    <name type="scientific">Paraburkholderia phenazinium</name>
    <dbReference type="NCBI Taxonomy" id="60549"/>
    <lineage>
        <taxon>Bacteria</taxon>
        <taxon>Pseudomonadati</taxon>
        <taxon>Pseudomonadota</taxon>
        <taxon>Betaproteobacteria</taxon>
        <taxon>Burkholderiales</taxon>
        <taxon>Burkholderiaceae</taxon>
        <taxon>Paraburkholderia</taxon>
    </lineage>
</organism>
<reference evidence="1 2" key="1">
    <citation type="submission" date="2016-11" db="EMBL/GenBank/DDBJ databases">
        <authorList>
            <person name="Jaros S."/>
            <person name="Januszkiewicz K."/>
            <person name="Wedrychowicz H."/>
        </authorList>
    </citation>
    <scope>NUCLEOTIDE SEQUENCE [LARGE SCALE GENOMIC DNA]</scope>
    <source>
        <strain evidence="1 2">GAS86</strain>
    </source>
</reference>